<protein>
    <submittedName>
        <fullName evidence="2">Uncharacterized protein</fullName>
    </submittedName>
</protein>
<organism evidence="2 3">
    <name type="scientific">Sphingopyxis bauzanensis</name>
    <dbReference type="NCBI Taxonomy" id="651663"/>
    <lineage>
        <taxon>Bacteria</taxon>
        <taxon>Pseudomonadati</taxon>
        <taxon>Pseudomonadota</taxon>
        <taxon>Alphaproteobacteria</taxon>
        <taxon>Sphingomonadales</taxon>
        <taxon>Sphingomonadaceae</taxon>
        <taxon>Sphingopyxis</taxon>
    </lineage>
</organism>
<comment type="caution">
    <text evidence="2">The sequence shown here is derived from an EMBL/GenBank/DDBJ whole genome shotgun (WGS) entry which is preliminary data.</text>
</comment>
<gene>
    <name evidence="2" type="ORF">CDQ92_05650</name>
</gene>
<dbReference type="Proteomes" id="UP000197361">
    <property type="component" value="Unassembled WGS sequence"/>
</dbReference>
<evidence type="ECO:0000313" key="2">
    <source>
        <dbReference type="EMBL" id="OWQ99587.1"/>
    </source>
</evidence>
<feature type="region of interest" description="Disordered" evidence="1">
    <location>
        <begin position="363"/>
        <end position="395"/>
    </location>
</feature>
<feature type="compositionally biased region" description="Low complexity" evidence="1">
    <location>
        <begin position="143"/>
        <end position="160"/>
    </location>
</feature>
<feature type="compositionally biased region" description="Low complexity" evidence="1">
    <location>
        <begin position="382"/>
        <end position="395"/>
    </location>
</feature>
<proteinExistence type="predicted"/>
<evidence type="ECO:0000256" key="1">
    <source>
        <dbReference type="SAM" id="MobiDB-lite"/>
    </source>
</evidence>
<keyword evidence="3" id="KW-1185">Reference proteome</keyword>
<reference evidence="2 3" key="1">
    <citation type="journal article" date="2010" name="Int. J. Syst. Evol. Microbiol.">
        <title>Sphingopyxis bauzanensis sp. nov., a psychrophilic bacterium isolated from soil.</title>
        <authorList>
            <person name="Zhang D.C."/>
            <person name="Liu H.C."/>
            <person name="Xin Y.H."/>
            <person name="Zhou Y.G."/>
            <person name="Schinner F."/>
            <person name="Margesin R."/>
        </authorList>
    </citation>
    <scope>NUCLEOTIDE SEQUENCE [LARGE SCALE GENOMIC DNA]</scope>
    <source>
        <strain evidence="2 3">DSM 22271</strain>
    </source>
</reference>
<name>A0A246K3P2_9SPHN</name>
<dbReference type="AlphaFoldDB" id="A0A246K3P2"/>
<sequence length="395" mass="41432">MPEHNQLQRIPRRAVRPPRLVAEIWLSAQRFSGAVRSSITMMKNFALTRPATSAIAAFLVLSTPAAFAQEAPTITMTPPVAAPTTEAPAPQIPPAVAEPSAPAPIAAPQSAQTPTPAPVIRVPLEIAPVEATPAPRAAERAETPAPARAAQRTRSASATPVAAAPVAAPVADKAPPVSELAAIAAPMVAPAEPALEATPAPAEAATATGGEFPWEIAGGAAALLIVGGAGLAFARRRRHAADEIAYDEVVHDAPVQRFEPTAARAPVASETQEWVSPAYAPRAAETTAPRTTPAFAAAPSGSMGRHEAMAMAGPTPENPFATLNKRLKRARFFDRQERIAYDETLGAQKDMTRKPVSAWEIAQRPAPAMQQQEVRRPEPARARTATTFRPGYSSN</sequence>
<dbReference type="EMBL" id="NISK01000001">
    <property type="protein sequence ID" value="OWQ99587.1"/>
    <property type="molecule type" value="Genomic_DNA"/>
</dbReference>
<feature type="region of interest" description="Disordered" evidence="1">
    <location>
        <begin position="131"/>
        <end position="160"/>
    </location>
</feature>
<accession>A0A246K3P2</accession>
<evidence type="ECO:0000313" key="3">
    <source>
        <dbReference type="Proteomes" id="UP000197361"/>
    </source>
</evidence>